<dbReference type="EMBL" id="HG994593">
    <property type="protein sequence ID" value="CAF2841151.1"/>
    <property type="molecule type" value="Genomic_DNA"/>
</dbReference>
<dbReference type="SUPFAM" id="SSF53067">
    <property type="entry name" value="Actin-like ATPase domain"/>
    <property type="match status" value="1"/>
</dbReference>
<dbReference type="InterPro" id="IPR043129">
    <property type="entry name" value="ATPase_NBD"/>
</dbReference>
<dbReference type="OrthoDB" id="419537at2759"/>
<name>A0A7R8CJS4_LEPSM</name>
<sequence>MCSYAIYKPKSLGDKICQFKDHVRDLIINNYHISEMARRMRSTIKIESDQFGDRTLCRKSLQDSGNEDASDKDCSSIRYVCEKVSWLRGFIYRFHPHFPNIMRSRIYQLMGIDYKFDFMLSTDGSGRALVTANLFETICKLI</sequence>
<evidence type="ECO:0000313" key="1">
    <source>
        <dbReference type="EMBL" id="CAF2841151.1"/>
    </source>
</evidence>
<accession>A0A7R8CJS4</accession>
<evidence type="ECO:0000313" key="2">
    <source>
        <dbReference type="Proteomes" id="UP000675881"/>
    </source>
</evidence>
<proteinExistence type="predicted"/>
<dbReference type="EC" id="2.7.1.1" evidence="1"/>
<protein>
    <submittedName>
        <fullName evidence="1">HK</fullName>
        <ecNumber evidence="1">2.7.1.1</ecNumber>
    </submittedName>
</protein>
<organism evidence="1 2">
    <name type="scientific">Lepeophtheirus salmonis</name>
    <name type="common">Salmon louse</name>
    <name type="synonym">Caligus salmonis</name>
    <dbReference type="NCBI Taxonomy" id="72036"/>
    <lineage>
        <taxon>Eukaryota</taxon>
        <taxon>Metazoa</taxon>
        <taxon>Ecdysozoa</taxon>
        <taxon>Arthropoda</taxon>
        <taxon>Crustacea</taxon>
        <taxon>Multicrustacea</taxon>
        <taxon>Hexanauplia</taxon>
        <taxon>Copepoda</taxon>
        <taxon>Siphonostomatoida</taxon>
        <taxon>Caligidae</taxon>
        <taxon>Lepeophtheirus</taxon>
    </lineage>
</organism>
<dbReference type="GO" id="GO:0004396">
    <property type="term" value="F:hexokinase activity"/>
    <property type="evidence" value="ECO:0007669"/>
    <property type="project" value="UniProtKB-EC"/>
</dbReference>
<keyword evidence="1" id="KW-0808">Transferase</keyword>
<dbReference type="Proteomes" id="UP000675881">
    <property type="component" value="Chromosome 14"/>
</dbReference>
<gene>
    <name evidence="1" type="ORF">LSAA_5053</name>
</gene>
<reference evidence="1" key="1">
    <citation type="submission" date="2021-02" db="EMBL/GenBank/DDBJ databases">
        <authorList>
            <person name="Bekaert M."/>
        </authorList>
    </citation>
    <scope>NUCLEOTIDE SEQUENCE</scope>
    <source>
        <strain evidence="1">IoA-00</strain>
    </source>
</reference>
<dbReference type="AlphaFoldDB" id="A0A7R8CJS4"/>
<keyword evidence="2" id="KW-1185">Reference proteome</keyword>